<dbReference type="InterPro" id="IPR036907">
    <property type="entry name" value="5'-Nucleotdase_C_sf"/>
</dbReference>
<dbReference type="Gene3D" id="3.90.780.10">
    <property type="entry name" value="5'-Nucleotidase, C-terminal domain"/>
    <property type="match status" value="1"/>
</dbReference>
<dbReference type="PRINTS" id="PR01607">
    <property type="entry name" value="APYRASEFAMLY"/>
</dbReference>
<dbReference type="InterPro" id="IPR029052">
    <property type="entry name" value="Metallo-depent_PP-like"/>
</dbReference>
<dbReference type="AlphaFoldDB" id="R1F2F3"/>
<dbReference type="OrthoDB" id="9803927at2"/>
<dbReference type="InterPro" id="IPR004843">
    <property type="entry name" value="Calcineurin-like_PHP"/>
</dbReference>
<dbReference type="GO" id="GO:0000166">
    <property type="term" value="F:nucleotide binding"/>
    <property type="evidence" value="ECO:0007669"/>
    <property type="project" value="UniProtKB-KW"/>
</dbReference>
<gene>
    <name evidence="6" type="ORF">G113_15923</name>
</gene>
<comment type="caution">
    <text evidence="6">The sequence shown here is derived from an EMBL/GenBank/DDBJ whole genome shotgun (WGS) entry which is preliminary data.</text>
</comment>
<keyword evidence="7" id="KW-1185">Reference proteome</keyword>
<dbReference type="GO" id="GO:0030288">
    <property type="term" value="C:outer membrane-bounded periplasmic space"/>
    <property type="evidence" value="ECO:0007669"/>
    <property type="project" value="TreeGrafter"/>
</dbReference>
<dbReference type="GO" id="GO:0046872">
    <property type="term" value="F:metal ion binding"/>
    <property type="evidence" value="ECO:0007669"/>
    <property type="project" value="InterPro"/>
</dbReference>
<reference evidence="6 7" key="1">
    <citation type="journal article" date="2013" name="Genome Announc.">
        <title>Draft Genome Sequence of Aeromonas molluscorum Strain 848TT, Isolated from Bivalve Molluscs.</title>
        <authorList>
            <person name="Spataro N."/>
            <person name="Farfan M."/>
            <person name="Albarral V."/>
            <person name="Sanglas A."/>
            <person name="Loren J.G."/>
            <person name="Fuste M.C."/>
            <person name="Bosch E."/>
        </authorList>
    </citation>
    <scope>NUCLEOTIDE SEQUENCE [LARGE SCALE GENOMIC DNA]</scope>
    <source>
        <strain evidence="6 7">848</strain>
    </source>
</reference>
<dbReference type="GO" id="GO:0009166">
    <property type="term" value="P:nucleotide catabolic process"/>
    <property type="evidence" value="ECO:0007669"/>
    <property type="project" value="InterPro"/>
</dbReference>
<dbReference type="Gene3D" id="3.60.21.10">
    <property type="match status" value="1"/>
</dbReference>
<keyword evidence="2" id="KW-0732">Signal</keyword>
<protein>
    <submittedName>
        <fullName evidence="6">5'-nucleotidase</fullName>
    </submittedName>
</protein>
<dbReference type="GO" id="GO:0008768">
    <property type="term" value="F:UDP-sugar diphosphatase activity"/>
    <property type="evidence" value="ECO:0007669"/>
    <property type="project" value="TreeGrafter"/>
</dbReference>
<name>R1F2F3_9GAMM</name>
<dbReference type="PROSITE" id="PS00786">
    <property type="entry name" value="5_NUCLEOTIDASE_2"/>
    <property type="match status" value="1"/>
</dbReference>
<dbReference type="PANTHER" id="PTHR11575">
    <property type="entry name" value="5'-NUCLEOTIDASE-RELATED"/>
    <property type="match status" value="1"/>
</dbReference>
<evidence type="ECO:0000313" key="7">
    <source>
        <dbReference type="Proteomes" id="UP000013526"/>
    </source>
</evidence>
<dbReference type="GO" id="GO:0008253">
    <property type="term" value="F:5'-nucleotidase activity"/>
    <property type="evidence" value="ECO:0007669"/>
    <property type="project" value="TreeGrafter"/>
</dbReference>
<dbReference type="PATRIC" id="fig|1268236.3.peg.3120"/>
<keyword evidence="3" id="KW-0547">Nucleotide-binding</keyword>
<dbReference type="InterPro" id="IPR006146">
    <property type="entry name" value="5'-Nucleotdase_CS"/>
</dbReference>
<dbReference type="EMBL" id="AQGQ01000131">
    <property type="protein sequence ID" value="EOD54133.1"/>
    <property type="molecule type" value="Genomic_DNA"/>
</dbReference>
<dbReference type="RefSeq" id="WP_005906251.1">
    <property type="nucleotide sequence ID" value="NZ_AQGQ01000131.1"/>
</dbReference>
<comment type="similarity">
    <text evidence="1 3">Belongs to the 5'-nucleotidase family.</text>
</comment>
<dbReference type="Pfam" id="PF02872">
    <property type="entry name" value="5_nucleotid_C"/>
    <property type="match status" value="1"/>
</dbReference>
<dbReference type="Pfam" id="PF00149">
    <property type="entry name" value="Metallophos"/>
    <property type="match status" value="1"/>
</dbReference>
<evidence type="ECO:0000259" key="5">
    <source>
        <dbReference type="Pfam" id="PF02872"/>
    </source>
</evidence>
<evidence type="ECO:0000256" key="1">
    <source>
        <dbReference type="ARBA" id="ARBA00006654"/>
    </source>
</evidence>
<proteinExistence type="inferred from homology"/>
<feature type="domain" description="Calcineurin-like phosphoesterase" evidence="4">
    <location>
        <begin position="7"/>
        <end position="236"/>
    </location>
</feature>
<evidence type="ECO:0000259" key="4">
    <source>
        <dbReference type="Pfam" id="PF00149"/>
    </source>
</evidence>
<accession>R1F2F3</accession>
<sequence>MSMTVQLAHFSDCHSHFDGAQVRFSPPGQAQWLCQSGGYARLLTRVRQLRRDAAAAGIPSLLLHGGDTFQGSLYFNRFKGRANADLLSLLAPDAMVLGNHEFDLGNGPLVEFLRQLDFPVLAANLDSSQEPADCPLPLRGLPHLHDASQPWLVRELGGIPFALLGITLPQMAAIANPDEHTRFHGVAQTLTRHLGDIRSQGIHHIILLSHLGLEQDKLLAERFPALSLIIGGHTHSLLGDLTQLGLPSEGDYPLMINGVALLHAGHSAQSLGVCELSFDGQGRVIASKGQIEWLPWQPWPYQGQVPANLTFCEPDALIEDHMARRYRPALEEMAAKVVTRLGQPLLHQRIPDAKLPHGSQVAPLVAAAMLSGAREQVGQVDFALHNGGGVRCSLEQGPLTEADIAGQLLPFAIPLTLYRVHGHELAEALEGAIDNATDNGLVGNGSGSFPYTAGIRFHYLAALPKGERIRQLEWEAAPGHWQPVEANSVYRGVSSAYTASGKEGYTALARTLTQHNQELGITLADAFIRWARQHPELPAPAPLIHYRAGAVPD</sequence>
<dbReference type="Proteomes" id="UP000013526">
    <property type="component" value="Unassembled WGS sequence"/>
</dbReference>
<evidence type="ECO:0000256" key="3">
    <source>
        <dbReference type="RuleBase" id="RU362119"/>
    </source>
</evidence>
<dbReference type="SUPFAM" id="SSF55816">
    <property type="entry name" value="5'-nucleotidase (syn. UDP-sugar hydrolase), C-terminal domain"/>
    <property type="match status" value="1"/>
</dbReference>
<evidence type="ECO:0000313" key="6">
    <source>
        <dbReference type="EMBL" id="EOD54133.1"/>
    </source>
</evidence>
<evidence type="ECO:0000256" key="2">
    <source>
        <dbReference type="ARBA" id="ARBA00022729"/>
    </source>
</evidence>
<feature type="domain" description="5'-Nucleotidase C-terminal" evidence="5">
    <location>
        <begin position="359"/>
        <end position="509"/>
    </location>
</feature>
<dbReference type="InterPro" id="IPR006179">
    <property type="entry name" value="5_nucleotidase/apyrase"/>
</dbReference>
<dbReference type="InterPro" id="IPR008334">
    <property type="entry name" value="5'-Nucleotdase_C"/>
</dbReference>
<dbReference type="PANTHER" id="PTHR11575:SF24">
    <property type="entry name" value="5'-NUCLEOTIDASE"/>
    <property type="match status" value="1"/>
</dbReference>
<dbReference type="SUPFAM" id="SSF56300">
    <property type="entry name" value="Metallo-dependent phosphatases"/>
    <property type="match status" value="1"/>
</dbReference>
<keyword evidence="3" id="KW-0378">Hydrolase</keyword>
<organism evidence="6 7">
    <name type="scientific">Aeromonas molluscorum 848</name>
    <dbReference type="NCBI Taxonomy" id="1268236"/>
    <lineage>
        <taxon>Bacteria</taxon>
        <taxon>Pseudomonadati</taxon>
        <taxon>Pseudomonadota</taxon>
        <taxon>Gammaproteobacteria</taxon>
        <taxon>Aeromonadales</taxon>
        <taxon>Aeromonadaceae</taxon>
        <taxon>Aeromonas</taxon>
    </lineage>
</organism>